<feature type="compositionally biased region" description="Polar residues" evidence="1">
    <location>
        <begin position="130"/>
        <end position="141"/>
    </location>
</feature>
<dbReference type="InterPro" id="IPR044820">
    <property type="entry name" value="AGD14-like"/>
</dbReference>
<dbReference type="GO" id="GO:0005096">
    <property type="term" value="F:GTPase activator activity"/>
    <property type="evidence" value="ECO:0007669"/>
    <property type="project" value="InterPro"/>
</dbReference>
<dbReference type="OrthoDB" id="6036at2759"/>
<organism evidence="2 3">
    <name type="scientific">Lupinus albus</name>
    <name type="common">White lupine</name>
    <name type="synonym">Lupinus termis</name>
    <dbReference type="NCBI Taxonomy" id="3870"/>
    <lineage>
        <taxon>Eukaryota</taxon>
        <taxon>Viridiplantae</taxon>
        <taxon>Streptophyta</taxon>
        <taxon>Embryophyta</taxon>
        <taxon>Tracheophyta</taxon>
        <taxon>Spermatophyta</taxon>
        <taxon>Magnoliopsida</taxon>
        <taxon>eudicotyledons</taxon>
        <taxon>Gunneridae</taxon>
        <taxon>Pentapetalae</taxon>
        <taxon>rosids</taxon>
        <taxon>fabids</taxon>
        <taxon>Fabales</taxon>
        <taxon>Fabaceae</taxon>
        <taxon>Papilionoideae</taxon>
        <taxon>50 kb inversion clade</taxon>
        <taxon>genistoids sensu lato</taxon>
        <taxon>core genistoids</taxon>
        <taxon>Genisteae</taxon>
        <taxon>Lupinus</taxon>
    </lineage>
</organism>
<sequence>MASRLNEDEKNERIIRGLIKLQHNRRCINCNSLFPSMSSLQGALPSVAPSVSMHLSGLSYPSNAWTLPPSSYVSVLPAQAQTHASAFGPRAYVGQQMPANMGQHIPANIPIPRQEVGSFGVGGAAIGLSNPDQQLTRSSSTNPNPHPFPGGGNPFG</sequence>
<gene>
    <name evidence="2" type="ORF">Lalb_Chr22g0352941</name>
</gene>
<dbReference type="PANTHER" id="PTHR46085">
    <property type="entry name" value="ARFGAP/RECO-RELATED"/>
    <property type="match status" value="1"/>
</dbReference>
<dbReference type="Proteomes" id="UP000447434">
    <property type="component" value="Chromosome 22"/>
</dbReference>
<keyword evidence="3" id="KW-1185">Reference proteome</keyword>
<evidence type="ECO:0000313" key="3">
    <source>
        <dbReference type="Proteomes" id="UP000447434"/>
    </source>
</evidence>
<evidence type="ECO:0000256" key="1">
    <source>
        <dbReference type="SAM" id="MobiDB-lite"/>
    </source>
</evidence>
<name>A0A6A4NNH7_LUPAL</name>
<feature type="region of interest" description="Disordered" evidence="1">
    <location>
        <begin position="123"/>
        <end position="156"/>
    </location>
</feature>
<proteinExistence type="predicted"/>
<evidence type="ECO:0000313" key="2">
    <source>
        <dbReference type="EMBL" id="KAE9588207.1"/>
    </source>
</evidence>
<accession>A0A6A4NNH7</accession>
<reference evidence="3" key="1">
    <citation type="journal article" date="2020" name="Nat. Commun.">
        <title>Genome sequence of the cluster root forming white lupin.</title>
        <authorList>
            <person name="Hufnagel B."/>
            <person name="Marques A."/>
            <person name="Soriano A."/>
            <person name="Marques L."/>
            <person name="Divol F."/>
            <person name="Doumas P."/>
            <person name="Sallet E."/>
            <person name="Mancinotti D."/>
            <person name="Carrere S."/>
            <person name="Marande W."/>
            <person name="Arribat S."/>
            <person name="Keller J."/>
            <person name="Huneau C."/>
            <person name="Blein T."/>
            <person name="Aime D."/>
            <person name="Laguerre M."/>
            <person name="Taylor J."/>
            <person name="Schubert V."/>
            <person name="Nelson M."/>
            <person name="Geu-Flores F."/>
            <person name="Crespi M."/>
            <person name="Gallardo-Guerrero K."/>
            <person name="Delaux P.-M."/>
            <person name="Salse J."/>
            <person name="Berges H."/>
            <person name="Guyot R."/>
            <person name="Gouzy J."/>
            <person name="Peret B."/>
        </authorList>
    </citation>
    <scope>NUCLEOTIDE SEQUENCE [LARGE SCALE GENOMIC DNA]</scope>
    <source>
        <strain evidence="3">cv. Amiga</strain>
    </source>
</reference>
<dbReference type="PANTHER" id="PTHR46085:SF3">
    <property type="entry name" value="ARF GTPASE ACTIVATING PROTEIN"/>
    <property type="match status" value="1"/>
</dbReference>
<dbReference type="AlphaFoldDB" id="A0A6A4NNH7"/>
<dbReference type="EMBL" id="WOCE01000022">
    <property type="protein sequence ID" value="KAE9588207.1"/>
    <property type="molecule type" value="Genomic_DNA"/>
</dbReference>
<comment type="caution">
    <text evidence="2">The sequence shown here is derived from an EMBL/GenBank/DDBJ whole genome shotgun (WGS) entry which is preliminary data.</text>
</comment>
<protein>
    <submittedName>
        <fullName evidence="2">Uncharacterized protein</fullName>
    </submittedName>
</protein>